<evidence type="ECO:0000313" key="2">
    <source>
        <dbReference type="Proteomes" id="UP000297739"/>
    </source>
</evidence>
<accession>A0A4Z0PMB6</accession>
<dbReference type="RefSeq" id="WP_135497102.1">
    <property type="nucleotide sequence ID" value="NZ_SRLD01000011.1"/>
</dbReference>
<dbReference type="AlphaFoldDB" id="A0A4Z0PMB6"/>
<dbReference type="EMBL" id="SRLD01000011">
    <property type="protein sequence ID" value="TGE17398.1"/>
    <property type="molecule type" value="Genomic_DNA"/>
</dbReference>
<name>A0A4Z0PMB6_9BACT</name>
<organism evidence="1 2">
    <name type="scientific">Hymenobacter elongatus</name>
    <dbReference type="NCBI Taxonomy" id="877208"/>
    <lineage>
        <taxon>Bacteria</taxon>
        <taxon>Pseudomonadati</taxon>
        <taxon>Bacteroidota</taxon>
        <taxon>Cytophagia</taxon>
        <taxon>Cytophagales</taxon>
        <taxon>Hymenobacteraceae</taxon>
        <taxon>Hymenobacter</taxon>
    </lineage>
</organism>
<protein>
    <submittedName>
        <fullName evidence="1">Uncharacterized protein</fullName>
    </submittedName>
</protein>
<dbReference type="OrthoDB" id="884299at2"/>
<evidence type="ECO:0000313" key="1">
    <source>
        <dbReference type="EMBL" id="TGE17398.1"/>
    </source>
</evidence>
<reference evidence="1 2" key="1">
    <citation type="submission" date="2019-04" db="EMBL/GenBank/DDBJ databases">
        <authorList>
            <person name="Feng G."/>
            <person name="Zhang J."/>
            <person name="Zhu H."/>
        </authorList>
    </citation>
    <scope>NUCLEOTIDE SEQUENCE [LARGE SCALE GENOMIC DNA]</scope>
    <source>
        <strain evidence="1 2">JCM 17223</strain>
    </source>
</reference>
<keyword evidence="2" id="KW-1185">Reference proteome</keyword>
<proteinExistence type="predicted"/>
<gene>
    <name evidence="1" type="ORF">E5J99_07515</name>
</gene>
<sequence length="131" mass="14082">MKTPVLLVLTFFFRAADRALDYTTRRAGPPGARLVVLHATRDSALRPRAGRDMSVLVVTEVGRLEVVCDPEVRARRAANKRGDAGAGHFKKALIIFGQPPPREHLPVHRPAPSAGARASALPGIAIGLTHL</sequence>
<comment type="caution">
    <text evidence="1">The sequence shown here is derived from an EMBL/GenBank/DDBJ whole genome shotgun (WGS) entry which is preliminary data.</text>
</comment>
<dbReference type="Proteomes" id="UP000297739">
    <property type="component" value="Unassembled WGS sequence"/>
</dbReference>